<dbReference type="AlphaFoldDB" id="A0A7J6VQ36"/>
<comment type="caution">
    <text evidence="1">The sequence shown here is derived from an EMBL/GenBank/DDBJ whole genome shotgun (WGS) entry which is preliminary data.</text>
</comment>
<evidence type="ECO:0000313" key="1">
    <source>
        <dbReference type="EMBL" id="KAF5186993.1"/>
    </source>
</evidence>
<reference evidence="1 2" key="1">
    <citation type="submission" date="2020-06" db="EMBL/GenBank/DDBJ databases">
        <title>Transcriptomic and genomic resources for Thalictrum thalictroides and T. hernandezii: Facilitating candidate gene discovery in an emerging model plant lineage.</title>
        <authorList>
            <person name="Arias T."/>
            <person name="Riano-Pachon D.M."/>
            <person name="Di Stilio V.S."/>
        </authorList>
    </citation>
    <scope>NUCLEOTIDE SEQUENCE [LARGE SCALE GENOMIC DNA]</scope>
    <source>
        <strain evidence="2">cv. WT478/WT964</strain>
        <tissue evidence="1">Leaves</tissue>
    </source>
</reference>
<evidence type="ECO:0000313" key="2">
    <source>
        <dbReference type="Proteomes" id="UP000554482"/>
    </source>
</evidence>
<organism evidence="1 2">
    <name type="scientific">Thalictrum thalictroides</name>
    <name type="common">Rue-anemone</name>
    <name type="synonym">Anemone thalictroides</name>
    <dbReference type="NCBI Taxonomy" id="46969"/>
    <lineage>
        <taxon>Eukaryota</taxon>
        <taxon>Viridiplantae</taxon>
        <taxon>Streptophyta</taxon>
        <taxon>Embryophyta</taxon>
        <taxon>Tracheophyta</taxon>
        <taxon>Spermatophyta</taxon>
        <taxon>Magnoliopsida</taxon>
        <taxon>Ranunculales</taxon>
        <taxon>Ranunculaceae</taxon>
        <taxon>Thalictroideae</taxon>
        <taxon>Thalictrum</taxon>
    </lineage>
</organism>
<accession>A0A7J6VQ36</accession>
<keyword evidence="2" id="KW-1185">Reference proteome</keyword>
<name>A0A7J6VQ36_THATH</name>
<protein>
    <submittedName>
        <fullName evidence="1">Uncharacterized protein</fullName>
    </submittedName>
</protein>
<sequence>MNINAYLEHGMAFPVRKILSGTSSVFQIPNMIYEDNIQKPPYATLTMGKGEGFDILNIMKYEEDT</sequence>
<dbReference type="EMBL" id="JABWDY010028572">
    <property type="protein sequence ID" value="KAF5186993.1"/>
    <property type="molecule type" value="Genomic_DNA"/>
</dbReference>
<gene>
    <name evidence="1" type="ORF">FRX31_023420</name>
</gene>
<dbReference type="Proteomes" id="UP000554482">
    <property type="component" value="Unassembled WGS sequence"/>
</dbReference>
<proteinExistence type="predicted"/>